<feature type="compositionally biased region" description="Polar residues" evidence="7">
    <location>
        <begin position="504"/>
        <end position="528"/>
    </location>
</feature>
<keyword evidence="11" id="KW-1185">Reference proteome</keyword>
<evidence type="ECO:0000256" key="4">
    <source>
        <dbReference type="ARBA" id="ARBA00022837"/>
    </source>
</evidence>
<dbReference type="Gene3D" id="1.10.238.10">
    <property type="entry name" value="EF-hand"/>
    <property type="match status" value="2"/>
</dbReference>
<protein>
    <recommendedName>
        <fullName evidence="12">RALBP1 associated Eps domain containing 1</fullName>
    </recommendedName>
</protein>
<dbReference type="CDD" id="cd00052">
    <property type="entry name" value="EH"/>
    <property type="match status" value="1"/>
</dbReference>
<dbReference type="InterPro" id="IPR018247">
    <property type="entry name" value="EF_Hand_1_Ca_BS"/>
</dbReference>
<evidence type="ECO:0000259" key="8">
    <source>
        <dbReference type="PROSITE" id="PS50031"/>
    </source>
</evidence>
<evidence type="ECO:0000313" key="10">
    <source>
        <dbReference type="EMBL" id="KAJ8399416.1"/>
    </source>
</evidence>
<dbReference type="GO" id="GO:0016197">
    <property type="term" value="P:endosomal transport"/>
    <property type="evidence" value="ECO:0007669"/>
    <property type="project" value="TreeGrafter"/>
</dbReference>
<proteinExistence type="predicted"/>
<dbReference type="AlphaFoldDB" id="A0AAD7WJK3"/>
<feature type="domain" description="EH" evidence="8">
    <location>
        <begin position="275"/>
        <end position="359"/>
    </location>
</feature>
<feature type="region of interest" description="Disordered" evidence="7">
    <location>
        <begin position="146"/>
        <end position="188"/>
    </location>
</feature>
<feature type="domain" description="EF-hand" evidence="9">
    <location>
        <begin position="308"/>
        <end position="343"/>
    </location>
</feature>
<dbReference type="GO" id="GO:0006897">
    <property type="term" value="P:endocytosis"/>
    <property type="evidence" value="ECO:0007669"/>
    <property type="project" value="TreeGrafter"/>
</dbReference>
<keyword evidence="2" id="KW-0479">Metal-binding</keyword>
<dbReference type="PROSITE" id="PS50222">
    <property type="entry name" value="EF_HAND_2"/>
    <property type="match status" value="1"/>
</dbReference>
<organism evidence="10 11">
    <name type="scientific">Aldrovandia affinis</name>
    <dbReference type="NCBI Taxonomy" id="143900"/>
    <lineage>
        <taxon>Eukaryota</taxon>
        <taxon>Metazoa</taxon>
        <taxon>Chordata</taxon>
        <taxon>Craniata</taxon>
        <taxon>Vertebrata</taxon>
        <taxon>Euteleostomi</taxon>
        <taxon>Actinopterygii</taxon>
        <taxon>Neopterygii</taxon>
        <taxon>Teleostei</taxon>
        <taxon>Notacanthiformes</taxon>
        <taxon>Halosauridae</taxon>
        <taxon>Aldrovandia</taxon>
    </lineage>
</organism>
<evidence type="ECO:0008006" key="12">
    <source>
        <dbReference type="Google" id="ProtNLM"/>
    </source>
</evidence>
<feature type="region of interest" description="Disordered" evidence="7">
    <location>
        <begin position="366"/>
        <end position="401"/>
    </location>
</feature>
<dbReference type="GO" id="GO:0005829">
    <property type="term" value="C:cytosol"/>
    <property type="evidence" value="ECO:0007669"/>
    <property type="project" value="UniProtKB-ARBA"/>
</dbReference>
<dbReference type="SMART" id="SM00027">
    <property type="entry name" value="EH"/>
    <property type="match status" value="2"/>
</dbReference>
<keyword evidence="3" id="KW-0677">Repeat</keyword>
<evidence type="ECO:0000256" key="2">
    <source>
        <dbReference type="ARBA" id="ARBA00022723"/>
    </source>
</evidence>
<gene>
    <name evidence="10" type="ORF">AAFF_G00411280</name>
</gene>
<dbReference type="PANTHER" id="PTHR11216:SF63">
    <property type="entry name" value="RALBP1-ASSOCIATED EPS DOMAIN-CONTAINING PROTEIN 1"/>
    <property type="match status" value="1"/>
</dbReference>
<dbReference type="FunFam" id="1.10.238.10:FF:000039">
    <property type="entry name" value="RalBP1-associated Eps domain-containing protein 2 isoform 1"/>
    <property type="match status" value="1"/>
</dbReference>
<feature type="compositionally biased region" description="Polar residues" evidence="7">
    <location>
        <begin position="556"/>
        <end position="576"/>
    </location>
</feature>
<evidence type="ECO:0000256" key="7">
    <source>
        <dbReference type="SAM" id="MobiDB-lite"/>
    </source>
</evidence>
<dbReference type="PROSITE" id="PS50031">
    <property type="entry name" value="EH"/>
    <property type="match status" value="2"/>
</dbReference>
<dbReference type="PROSITE" id="PS00018">
    <property type="entry name" value="EF_HAND_1"/>
    <property type="match status" value="1"/>
</dbReference>
<dbReference type="PANTHER" id="PTHR11216">
    <property type="entry name" value="EH DOMAIN"/>
    <property type="match status" value="1"/>
</dbReference>
<feature type="compositionally biased region" description="Pro residues" evidence="7">
    <location>
        <begin position="537"/>
        <end position="546"/>
    </location>
</feature>
<sequence>MESLSLSEVEQKYYSDLFTYCDTDNTKKVASNGRVLDLFRVTQLPSEVVLQITKLCGATRLGYFGRSQFYIALKLIAVAQAGLPLCAESLNTVKDLPLPRFVVGKNNHESWHAGAHLDPENHGPYPGVALPQKALTHEAVQPRMSTVEPQPDTVSPVVSPHHSPPTSPHTWRKPQCHPSGGNSERQPVPPGMIWPPFGEAQPGLMASDGMWSSHSPVPVQESWVNFTDTPPICTPPPVQPLSAQENTLVQSATMTNEIQRQTSIYDDPWKITDEQRQYYLNQFRTIQPDLSSLIPGSAAKEFFTKSKLPILELSHIWELSDFDKDGALTLDEFCAAFHLVVARKNGYDLPEKLPDSLMPKLIDLDDTSEVPNSASEPGYSTSPTEVPPSKSPSMPSLNHNWTELNQNNEQWETFSERSSSSQTLTQFDSNIAPADPDTAIVHPVPIRMTPSKIHLQEMELKRTGSDHTLPTSPLLDIPPDLSQENNLATSMQFVAVNTGGDGYNSSDSFTSDQEPVVSMGTQQRSHSGMSPEGPKAVGPPPPPPRPSASHSRSSSLDMNRNLSTVTATPTGQQSAGNVAYPPAVPPRPQPSQTAESHRSVDGDDTVPHPSTSPQLIPEQPNFADFSQFEVFASEPGSDDVEKNTECASGKKTGEPAATLRTSKADHQAEEGAAATINPAKGSTPIGPPPKPIRWRQKSEDELRPEAVEHPQKPNAVATVLATQLSIPRSAGKDKKAIQASIRRNKETNTVLARLNSELQQQLKDVLEERISLEVQLEQLRPFSHS</sequence>
<dbReference type="InterPro" id="IPR002048">
    <property type="entry name" value="EF_hand_dom"/>
</dbReference>
<keyword evidence="5 6" id="KW-0175">Coiled coil</keyword>
<dbReference type="GO" id="GO:0005886">
    <property type="term" value="C:plasma membrane"/>
    <property type="evidence" value="ECO:0007669"/>
    <property type="project" value="TreeGrafter"/>
</dbReference>
<feature type="domain" description="EH" evidence="8">
    <location>
        <begin position="10"/>
        <end position="97"/>
    </location>
</feature>
<dbReference type="GO" id="GO:0005509">
    <property type="term" value="F:calcium ion binding"/>
    <property type="evidence" value="ECO:0007669"/>
    <property type="project" value="InterPro"/>
</dbReference>
<dbReference type="Pfam" id="PF12763">
    <property type="entry name" value="EH"/>
    <property type="match status" value="2"/>
</dbReference>
<evidence type="ECO:0000256" key="3">
    <source>
        <dbReference type="ARBA" id="ARBA00022737"/>
    </source>
</evidence>
<dbReference type="Proteomes" id="UP001221898">
    <property type="component" value="Unassembled WGS sequence"/>
</dbReference>
<keyword evidence="4" id="KW-0106">Calcium</keyword>
<feature type="compositionally biased region" description="Basic and acidic residues" evidence="7">
    <location>
        <begin position="696"/>
        <end position="711"/>
    </location>
</feature>
<dbReference type="InterPro" id="IPR000261">
    <property type="entry name" value="EH_dom"/>
</dbReference>
<evidence type="ECO:0000259" key="9">
    <source>
        <dbReference type="PROSITE" id="PS50222"/>
    </source>
</evidence>
<dbReference type="FunFam" id="1.10.238.10:FF:000084">
    <property type="entry name" value="ralBP1-associated Eps domain-containing protein 1 isoform X2"/>
    <property type="match status" value="1"/>
</dbReference>
<feature type="compositionally biased region" description="Polar residues" evidence="7">
    <location>
        <begin position="369"/>
        <end position="384"/>
    </location>
</feature>
<dbReference type="InterPro" id="IPR011992">
    <property type="entry name" value="EF-hand-dom_pair"/>
</dbReference>
<dbReference type="SUPFAM" id="SSF47473">
    <property type="entry name" value="EF-hand"/>
    <property type="match status" value="2"/>
</dbReference>
<evidence type="ECO:0000256" key="5">
    <source>
        <dbReference type="ARBA" id="ARBA00023054"/>
    </source>
</evidence>
<evidence type="ECO:0000256" key="6">
    <source>
        <dbReference type="SAM" id="Coils"/>
    </source>
</evidence>
<feature type="coiled-coil region" evidence="6">
    <location>
        <begin position="744"/>
        <end position="775"/>
    </location>
</feature>
<feature type="region of interest" description="Disordered" evidence="7">
    <location>
        <begin position="504"/>
        <end position="714"/>
    </location>
</feature>
<feature type="compositionally biased region" description="Polar residues" evidence="7">
    <location>
        <begin position="391"/>
        <end position="401"/>
    </location>
</feature>
<keyword evidence="1" id="KW-0597">Phosphoprotein</keyword>
<dbReference type="EMBL" id="JAINUG010000083">
    <property type="protein sequence ID" value="KAJ8399416.1"/>
    <property type="molecule type" value="Genomic_DNA"/>
</dbReference>
<comment type="caution">
    <text evidence="10">The sequence shown here is derived from an EMBL/GenBank/DDBJ whole genome shotgun (WGS) entry which is preliminary data.</text>
</comment>
<reference evidence="10" key="1">
    <citation type="journal article" date="2023" name="Science">
        <title>Genome structures resolve the early diversification of teleost fishes.</title>
        <authorList>
            <person name="Parey E."/>
            <person name="Louis A."/>
            <person name="Montfort J."/>
            <person name="Bouchez O."/>
            <person name="Roques C."/>
            <person name="Iampietro C."/>
            <person name="Lluch J."/>
            <person name="Castinel A."/>
            <person name="Donnadieu C."/>
            <person name="Desvignes T."/>
            <person name="Floi Bucao C."/>
            <person name="Jouanno E."/>
            <person name="Wen M."/>
            <person name="Mejri S."/>
            <person name="Dirks R."/>
            <person name="Jansen H."/>
            <person name="Henkel C."/>
            <person name="Chen W.J."/>
            <person name="Zahm M."/>
            <person name="Cabau C."/>
            <person name="Klopp C."/>
            <person name="Thompson A.W."/>
            <person name="Robinson-Rechavi M."/>
            <person name="Braasch I."/>
            <person name="Lecointre G."/>
            <person name="Bobe J."/>
            <person name="Postlethwait J.H."/>
            <person name="Berthelot C."/>
            <person name="Roest Crollius H."/>
            <person name="Guiguen Y."/>
        </authorList>
    </citation>
    <scope>NUCLEOTIDE SEQUENCE</scope>
    <source>
        <strain evidence="10">NC1722</strain>
    </source>
</reference>
<accession>A0AAD7WJK3</accession>
<evidence type="ECO:0000313" key="11">
    <source>
        <dbReference type="Proteomes" id="UP001221898"/>
    </source>
</evidence>
<evidence type="ECO:0000256" key="1">
    <source>
        <dbReference type="ARBA" id="ARBA00022553"/>
    </source>
</evidence>
<name>A0AAD7WJK3_9TELE</name>